<keyword evidence="6" id="KW-0539">Nucleus</keyword>
<dbReference type="GO" id="GO:0008276">
    <property type="term" value="F:protein methyltransferase activity"/>
    <property type="evidence" value="ECO:0007669"/>
    <property type="project" value="TreeGrafter"/>
</dbReference>
<dbReference type="Proteomes" id="UP000807342">
    <property type="component" value="Unassembled WGS sequence"/>
</dbReference>
<dbReference type="AlphaFoldDB" id="A0A9P5XMS6"/>
<evidence type="ECO:0000256" key="6">
    <source>
        <dbReference type="ARBA" id="ARBA00023242"/>
    </source>
</evidence>
<dbReference type="GO" id="GO:0003676">
    <property type="term" value="F:nucleic acid binding"/>
    <property type="evidence" value="ECO:0007669"/>
    <property type="project" value="InterPro"/>
</dbReference>
<proteinExistence type="inferred from homology"/>
<protein>
    <submittedName>
        <fullName evidence="8">S-adenosyl-L-methionine-dependent methyltransferase</fullName>
    </submittedName>
</protein>
<organism evidence="8 9">
    <name type="scientific">Macrolepiota fuliginosa MF-IS2</name>
    <dbReference type="NCBI Taxonomy" id="1400762"/>
    <lineage>
        <taxon>Eukaryota</taxon>
        <taxon>Fungi</taxon>
        <taxon>Dikarya</taxon>
        <taxon>Basidiomycota</taxon>
        <taxon>Agaricomycotina</taxon>
        <taxon>Agaricomycetes</taxon>
        <taxon>Agaricomycetidae</taxon>
        <taxon>Agaricales</taxon>
        <taxon>Agaricineae</taxon>
        <taxon>Agaricaceae</taxon>
        <taxon>Macrolepiota</taxon>
    </lineage>
</organism>
<dbReference type="CDD" id="cd02440">
    <property type="entry name" value="AdoMet_MTases"/>
    <property type="match status" value="1"/>
</dbReference>
<dbReference type="GO" id="GO:0032259">
    <property type="term" value="P:methylation"/>
    <property type="evidence" value="ECO:0007669"/>
    <property type="project" value="UniProtKB-KW"/>
</dbReference>
<dbReference type="GO" id="GO:0005634">
    <property type="term" value="C:nucleus"/>
    <property type="evidence" value="ECO:0007669"/>
    <property type="project" value="UniProtKB-SubCell"/>
</dbReference>
<feature type="domain" description="Methyltransferase small" evidence="7">
    <location>
        <begin position="46"/>
        <end position="135"/>
    </location>
</feature>
<dbReference type="PANTHER" id="PTHR45875">
    <property type="entry name" value="METHYLTRANSFERASE N6AMT1"/>
    <property type="match status" value="1"/>
</dbReference>
<comment type="similarity">
    <text evidence="2">Belongs to the eukaryotic/archaeal PrmC-related family.</text>
</comment>
<gene>
    <name evidence="8" type="ORF">P691DRAFT_721695</name>
</gene>
<dbReference type="SUPFAM" id="SSF53335">
    <property type="entry name" value="S-adenosyl-L-methionine-dependent methyltransferases"/>
    <property type="match status" value="1"/>
</dbReference>
<evidence type="ECO:0000256" key="1">
    <source>
        <dbReference type="ARBA" id="ARBA00004123"/>
    </source>
</evidence>
<dbReference type="NCBIfam" id="TIGR00537">
    <property type="entry name" value="hemK_rel_arch"/>
    <property type="match status" value="1"/>
</dbReference>
<dbReference type="Pfam" id="PF05175">
    <property type="entry name" value="MTS"/>
    <property type="match status" value="1"/>
</dbReference>
<accession>A0A9P5XMS6</accession>
<evidence type="ECO:0000259" key="7">
    <source>
        <dbReference type="Pfam" id="PF05175"/>
    </source>
</evidence>
<dbReference type="InterPro" id="IPR029063">
    <property type="entry name" value="SAM-dependent_MTases_sf"/>
</dbReference>
<keyword evidence="9" id="KW-1185">Reference proteome</keyword>
<dbReference type="InterPro" id="IPR007848">
    <property type="entry name" value="Small_mtfrase_dom"/>
</dbReference>
<evidence type="ECO:0000256" key="5">
    <source>
        <dbReference type="ARBA" id="ARBA00022691"/>
    </source>
</evidence>
<keyword evidence="5" id="KW-0949">S-adenosyl-L-methionine</keyword>
<keyword evidence="3 8" id="KW-0489">Methyltransferase</keyword>
<dbReference type="FunFam" id="3.40.50.150:FF:000077">
    <property type="entry name" value="HemK methyltransferase family member 2"/>
    <property type="match status" value="1"/>
</dbReference>
<comment type="subcellular location">
    <subcellularLocation>
        <location evidence="1">Nucleus</location>
    </subcellularLocation>
</comment>
<comment type="caution">
    <text evidence="8">The sequence shown here is derived from an EMBL/GenBank/DDBJ whole genome shotgun (WGS) entry which is preliminary data.</text>
</comment>
<evidence type="ECO:0000313" key="9">
    <source>
        <dbReference type="Proteomes" id="UP000807342"/>
    </source>
</evidence>
<dbReference type="OrthoDB" id="406152at2759"/>
<evidence type="ECO:0000256" key="4">
    <source>
        <dbReference type="ARBA" id="ARBA00022679"/>
    </source>
</evidence>
<evidence type="ECO:0000256" key="2">
    <source>
        <dbReference type="ARBA" id="ARBA00006149"/>
    </source>
</evidence>
<dbReference type="PROSITE" id="PS00092">
    <property type="entry name" value="N6_MTASE"/>
    <property type="match status" value="1"/>
</dbReference>
<dbReference type="GO" id="GO:0008757">
    <property type="term" value="F:S-adenosylmethionine-dependent methyltransferase activity"/>
    <property type="evidence" value="ECO:0007669"/>
    <property type="project" value="TreeGrafter"/>
</dbReference>
<evidence type="ECO:0000313" key="8">
    <source>
        <dbReference type="EMBL" id="KAF9452576.1"/>
    </source>
</evidence>
<dbReference type="PANTHER" id="PTHR45875:SF1">
    <property type="entry name" value="METHYLTRANSFERASE N6AMT1"/>
    <property type="match status" value="1"/>
</dbReference>
<dbReference type="InterPro" id="IPR004557">
    <property type="entry name" value="PrmC-related"/>
</dbReference>
<dbReference type="Gene3D" id="3.40.50.150">
    <property type="entry name" value="Vaccinia Virus protein VP39"/>
    <property type="match status" value="1"/>
</dbReference>
<evidence type="ECO:0000256" key="3">
    <source>
        <dbReference type="ARBA" id="ARBA00022603"/>
    </source>
</evidence>
<dbReference type="InterPro" id="IPR002052">
    <property type="entry name" value="DNA_methylase_N6_adenine_CS"/>
</dbReference>
<keyword evidence="4" id="KW-0808">Transferase</keyword>
<sequence length="223" mass="24954">MIPTPDLSHLTSEDYALTYEPAEDTFLFLDALESDVEDLKNSRPLICLEIGSGSGCVSSFIGQILGPSVLYLCTDINPHACRCSQSTGKQNKVSLECVNTSFASPLMSRLRHQVDVVLFNPPYVPTEYEEAHIAQQAKSISGAWAGGYDGMQVTNTFLETVKDLLSDKGRFYLVALKQNNIPEIQRRMLDEHNLESEVVLQRRAGREHLFILRFTIKKKVITS</sequence>
<reference evidence="8" key="1">
    <citation type="submission" date="2020-11" db="EMBL/GenBank/DDBJ databases">
        <authorList>
            <consortium name="DOE Joint Genome Institute"/>
            <person name="Ahrendt S."/>
            <person name="Riley R."/>
            <person name="Andreopoulos W."/>
            <person name="Labutti K."/>
            <person name="Pangilinan J."/>
            <person name="Ruiz-Duenas F.J."/>
            <person name="Barrasa J.M."/>
            <person name="Sanchez-Garcia M."/>
            <person name="Camarero S."/>
            <person name="Miyauchi S."/>
            <person name="Serrano A."/>
            <person name="Linde D."/>
            <person name="Babiker R."/>
            <person name="Drula E."/>
            <person name="Ayuso-Fernandez I."/>
            <person name="Pacheco R."/>
            <person name="Padilla G."/>
            <person name="Ferreira P."/>
            <person name="Barriuso J."/>
            <person name="Kellner H."/>
            <person name="Castanera R."/>
            <person name="Alfaro M."/>
            <person name="Ramirez L."/>
            <person name="Pisabarro A.G."/>
            <person name="Kuo A."/>
            <person name="Tritt A."/>
            <person name="Lipzen A."/>
            <person name="He G."/>
            <person name="Yan M."/>
            <person name="Ng V."/>
            <person name="Cullen D."/>
            <person name="Martin F."/>
            <person name="Rosso M.-N."/>
            <person name="Henrissat B."/>
            <person name="Hibbett D."/>
            <person name="Martinez A.T."/>
            <person name="Grigoriev I.V."/>
        </authorList>
    </citation>
    <scope>NUCLEOTIDE SEQUENCE</scope>
    <source>
        <strain evidence="8">MF-IS2</strain>
    </source>
</reference>
<dbReference type="GO" id="GO:0035657">
    <property type="term" value="C:eRF1 methyltransferase complex"/>
    <property type="evidence" value="ECO:0007669"/>
    <property type="project" value="TreeGrafter"/>
</dbReference>
<name>A0A9P5XMS6_9AGAR</name>
<dbReference type="EMBL" id="MU151070">
    <property type="protein sequence ID" value="KAF9452576.1"/>
    <property type="molecule type" value="Genomic_DNA"/>
</dbReference>
<dbReference type="InterPro" id="IPR052190">
    <property type="entry name" value="Euk-Arch_PrmC-MTase"/>
</dbReference>